<gene>
    <name evidence="2" type="ORF">SDC9_99715</name>
</gene>
<keyword evidence="1" id="KW-1133">Transmembrane helix</keyword>
<name>A0A645AKX2_9ZZZZ</name>
<feature type="transmembrane region" description="Helical" evidence="1">
    <location>
        <begin position="12"/>
        <end position="35"/>
    </location>
</feature>
<keyword evidence="1" id="KW-0812">Transmembrane</keyword>
<protein>
    <submittedName>
        <fullName evidence="2">Uncharacterized protein</fullName>
    </submittedName>
</protein>
<keyword evidence="1" id="KW-0472">Membrane</keyword>
<feature type="transmembrane region" description="Helical" evidence="1">
    <location>
        <begin position="55"/>
        <end position="76"/>
    </location>
</feature>
<proteinExistence type="predicted"/>
<dbReference type="EMBL" id="VSSQ01014101">
    <property type="protein sequence ID" value="MPM52951.1"/>
    <property type="molecule type" value="Genomic_DNA"/>
</dbReference>
<organism evidence="2">
    <name type="scientific">bioreactor metagenome</name>
    <dbReference type="NCBI Taxonomy" id="1076179"/>
    <lineage>
        <taxon>unclassified sequences</taxon>
        <taxon>metagenomes</taxon>
        <taxon>ecological metagenomes</taxon>
    </lineage>
</organism>
<sequence>MLQLFLAATAQVLVVSIIVGAGLPGVFALGVRWMAAGAGGDAETSHAAARPACTALAVLCFALVLAVIAAGLAILISSGLGYTVSFDHVLPTFMKKG</sequence>
<evidence type="ECO:0000256" key="1">
    <source>
        <dbReference type="SAM" id="Phobius"/>
    </source>
</evidence>
<reference evidence="2" key="1">
    <citation type="submission" date="2019-08" db="EMBL/GenBank/DDBJ databases">
        <authorList>
            <person name="Kucharzyk K."/>
            <person name="Murdoch R.W."/>
            <person name="Higgins S."/>
            <person name="Loffler F."/>
        </authorList>
    </citation>
    <scope>NUCLEOTIDE SEQUENCE</scope>
</reference>
<dbReference type="AlphaFoldDB" id="A0A645AKX2"/>
<evidence type="ECO:0000313" key="2">
    <source>
        <dbReference type="EMBL" id="MPM52951.1"/>
    </source>
</evidence>
<comment type="caution">
    <text evidence="2">The sequence shown here is derived from an EMBL/GenBank/DDBJ whole genome shotgun (WGS) entry which is preliminary data.</text>
</comment>
<accession>A0A645AKX2</accession>